<keyword evidence="1" id="KW-0472">Membrane</keyword>
<accession>A0A4U5PBJ0</accession>
<protein>
    <submittedName>
        <fullName evidence="2">Uncharacterized protein</fullName>
    </submittedName>
</protein>
<feature type="transmembrane region" description="Helical" evidence="1">
    <location>
        <begin position="15"/>
        <end position="32"/>
    </location>
</feature>
<dbReference type="AlphaFoldDB" id="A0A4U5PBJ0"/>
<evidence type="ECO:0000256" key="1">
    <source>
        <dbReference type="SAM" id="Phobius"/>
    </source>
</evidence>
<organism evidence="2 3">
    <name type="scientific">Steinernema carpocapsae</name>
    <name type="common">Entomopathogenic nematode</name>
    <dbReference type="NCBI Taxonomy" id="34508"/>
    <lineage>
        <taxon>Eukaryota</taxon>
        <taxon>Metazoa</taxon>
        <taxon>Ecdysozoa</taxon>
        <taxon>Nematoda</taxon>
        <taxon>Chromadorea</taxon>
        <taxon>Rhabditida</taxon>
        <taxon>Tylenchina</taxon>
        <taxon>Panagrolaimomorpha</taxon>
        <taxon>Strongyloidoidea</taxon>
        <taxon>Steinernematidae</taxon>
        <taxon>Steinernema</taxon>
    </lineage>
</organism>
<name>A0A4U5PBJ0_STECR</name>
<dbReference type="EMBL" id="AZBU02000002">
    <property type="protein sequence ID" value="TKR93334.1"/>
    <property type="molecule type" value="Genomic_DNA"/>
</dbReference>
<comment type="caution">
    <text evidence="2">The sequence shown here is derived from an EMBL/GenBank/DDBJ whole genome shotgun (WGS) entry which is preliminary data.</text>
</comment>
<evidence type="ECO:0000313" key="3">
    <source>
        <dbReference type="Proteomes" id="UP000298663"/>
    </source>
</evidence>
<proteinExistence type="predicted"/>
<keyword evidence="1" id="KW-1133">Transmembrane helix</keyword>
<sequence>MAKTLQLNSGRDSGSVLYLFFVFYCSVIYVFLFDGSVRSNQDESYHFALQKYFLLFISDQLLQSVFVPVLPASSQLFKIVVWLFVLPLSCTLLFDFKTYSILIKTSVETLTTT</sequence>
<reference evidence="2 3" key="2">
    <citation type="journal article" date="2019" name="G3 (Bethesda)">
        <title>Hybrid Assembly of the Genome of the Entomopathogenic Nematode Steinernema carpocapsae Identifies the X-Chromosome.</title>
        <authorList>
            <person name="Serra L."/>
            <person name="Macchietto M."/>
            <person name="Macias-Munoz A."/>
            <person name="McGill C.J."/>
            <person name="Rodriguez I.M."/>
            <person name="Rodriguez B."/>
            <person name="Murad R."/>
            <person name="Mortazavi A."/>
        </authorList>
    </citation>
    <scope>NUCLEOTIDE SEQUENCE [LARGE SCALE GENOMIC DNA]</scope>
    <source>
        <strain evidence="2 3">ALL</strain>
    </source>
</reference>
<keyword evidence="1" id="KW-0812">Transmembrane</keyword>
<dbReference type="Proteomes" id="UP000298663">
    <property type="component" value="Unassembled WGS sequence"/>
</dbReference>
<keyword evidence="3" id="KW-1185">Reference proteome</keyword>
<feature type="transmembrane region" description="Helical" evidence="1">
    <location>
        <begin position="76"/>
        <end position="94"/>
    </location>
</feature>
<reference evidence="2 3" key="1">
    <citation type="journal article" date="2015" name="Genome Biol.">
        <title>Comparative genomics of Steinernema reveals deeply conserved gene regulatory networks.</title>
        <authorList>
            <person name="Dillman A.R."/>
            <person name="Macchietto M."/>
            <person name="Porter C.F."/>
            <person name="Rogers A."/>
            <person name="Williams B."/>
            <person name="Antoshechkin I."/>
            <person name="Lee M.M."/>
            <person name="Goodwin Z."/>
            <person name="Lu X."/>
            <person name="Lewis E.E."/>
            <person name="Goodrich-Blair H."/>
            <person name="Stock S.P."/>
            <person name="Adams B.J."/>
            <person name="Sternberg P.W."/>
            <person name="Mortazavi A."/>
        </authorList>
    </citation>
    <scope>NUCLEOTIDE SEQUENCE [LARGE SCALE GENOMIC DNA]</scope>
    <source>
        <strain evidence="2 3">ALL</strain>
    </source>
</reference>
<evidence type="ECO:0000313" key="2">
    <source>
        <dbReference type="EMBL" id="TKR93334.1"/>
    </source>
</evidence>
<gene>
    <name evidence="2" type="ORF">L596_007810</name>
</gene>